<evidence type="ECO:0000256" key="3">
    <source>
        <dbReference type="ARBA" id="ARBA00023015"/>
    </source>
</evidence>
<dbReference type="InterPro" id="IPR038096">
    <property type="entry name" value="TEA/ATTS_sf"/>
</dbReference>
<dbReference type="GO" id="GO:0000978">
    <property type="term" value="F:RNA polymerase II cis-regulatory region sequence-specific DNA binding"/>
    <property type="evidence" value="ECO:0007669"/>
    <property type="project" value="TreeGrafter"/>
</dbReference>
<evidence type="ECO:0000259" key="7">
    <source>
        <dbReference type="PROSITE" id="PS51088"/>
    </source>
</evidence>
<comment type="subcellular location">
    <subcellularLocation>
        <location evidence="1">Nucleus</location>
    </subcellularLocation>
</comment>
<dbReference type="GO" id="GO:0000981">
    <property type="term" value="F:DNA-binding transcription factor activity, RNA polymerase II-specific"/>
    <property type="evidence" value="ECO:0007669"/>
    <property type="project" value="TreeGrafter"/>
</dbReference>
<evidence type="ECO:0000313" key="9">
    <source>
        <dbReference type="Proteomes" id="UP000054564"/>
    </source>
</evidence>
<dbReference type="AlphaFoldDB" id="A0A0L0VHC5"/>
<dbReference type="Gene3D" id="6.10.20.40">
    <property type="entry name" value="TEA/ATTS domain"/>
    <property type="match status" value="1"/>
</dbReference>
<dbReference type="OrthoDB" id="2497041at2759"/>
<dbReference type="EMBL" id="AJIL01000054">
    <property type="protein sequence ID" value="KNE98653.1"/>
    <property type="molecule type" value="Genomic_DNA"/>
</dbReference>
<evidence type="ECO:0000256" key="4">
    <source>
        <dbReference type="ARBA" id="ARBA00023163"/>
    </source>
</evidence>
<keyword evidence="9" id="KW-1185">Reference proteome</keyword>
<dbReference type="GO" id="GO:0005634">
    <property type="term" value="C:nucleus"/>
    <property type="evidence" value="ECO:0007669"/>
    <property type="project" value="UniProtKB-SubCell"/>
</dbReference>
<evidence type="ECO:0000256" key="5">
    <source>
        <dbReference type="ARBA" id="ARBA00023242"/>
    </source>
</evidence>
<dbReference type="STRING" id="1165861.A0A0L0VHC5"/>
<feature type="domain" description="TEA" evidence="7">
    <location>
        <begin position="300"/>
        <end position="378"/>
    </location>
</feature>
<dbReference type="GO" id="GO:0005667">
    <property type="term" value="C:transcription regulator complex"/>
    <property type="evidence" value="ECO:0007669"/>
    <property type="project" value="TreeGrafter"/>
</dbReference>
<evidence type="ECO:0000256" key="2">
    <source>
        <dbReference type="ARBA" id="ARBA00008421"/>
    </source>
</evidence>
<evidence type="ECO:0000256" key="6">
    <source>
        <dbReference type="PROSITE-ProRule" id="PRU00505"/>
    </source>
</evidence>
<organism evidence="8 9">
    <name type="scientific">Puccinia striiformis f. sp. tritici PST-78</name>
    <dbReference type="NCBI Taxonomy" id="1165861"/>
    <lineage>
        <taxon>Eukaryota</taxon>
        <taxon>Fungi</taxon>
        <taxon>Dikarya</taxon>
        <taxon>Basidiomycota</taxon>
        <taxon>Pucciniomycotina</taxon>
        <taxon>Pucciniomycetes</taxon>
        <taxon>Pucciniales</taxon>
        <taxon>Pucciniaceae</taxon>
        <taxon>Puccinia</taxon>
    </lineage>
</organism>
<evidence type="ECO:0000313" key="8">
    <source>
        <dbReference type="EMBL" id="KNE98653.1"/>
    </source>
</evidence>
<keyword evidence="4" id="KW-0804">Transcription</keyword>
<comment type="caution">
    <text evidence="8">The sequence shown here is derived from an EMBL/GenBank/DDBJ whole genome shotgun (WGS) entry which is preliminary data.</text>
</comment>
<protein>
    <recommendedName>
        <fullName evidence="7">TEA domain-containing protein</fullName>
    </recommendedName>
</protein>
<evidence type="ECO:0000256" key="1">
    <source>
        <dbReference type="ARBA" id="ARBA00004123"/>
    </source>
</evidence>
<reference evidence="9" key="1">
    <citation type="submission" date="2014-03" db="EMBL/GenBank/DDBJ databases">
        <title>The Genome Sequence of Puccinia striiformis f. sp. tritici PST-78.</title>
        <authorList>
            <consortium name="The Broad Institute Genome Sequencing Platform"/>
            <person name="Cuomo C."/>
            <person name="Hulbert S."/>
            <person name="Chen X."/>
            <person name="Walker B."/>
            <person name="Young S.K."/>
            <person name="Zeng Q."/>
            <person name="Gargeya S."/>
            <person name="Fitzgerald M."/>
            <person name="Haas B."/>
            <person name="Abouelleil A."/>
            <person name="Alvarado L."/>
            <person name="Arachchi H.M."/>
            <person name="Berlin A.M."/>
            <person name="Chapman S.B."/>
            <person name="Goldberg J."/>
            <person name="Griggs A."/>
            <person name="Gujja S."/>
            <person name="Hansen M."/>
            <person name="Howarth C."/>
            <person name="Imamovic A."/>
            <person name="Larimer J."/>
            <person name="McCowan C."/>
            <person name="Montmayeur A."/>
            <person name="Murphy C."/>
            <person name="Neiman D."/>
            <person name="Pearson M."/>
            <person name="Priest M."/>
            <person name="Roberts A."/>
            <person name="Saif S."/>
            <person name="Shea T."/>
            <person name="Sisk P."/>
            <person name="Sykes S."/>
            <person name="Wortman J."/>
            <person name="Nusbaum C."/>
            <person name="Birren B."/>
        </authorList>
    </citation>
    <scope>NUCLEOTIDE SEQUENCE [LARGE SCALE GENOMIC DNA]</scope>
    <source>
        <strain evidence="9">race PST-78</strain>
    </source>
</reference>
<gene>
    <name evidence="8" type="ORF">PSTG_08022</name>
</gene>
<proteinExistence type="inferred from homology"/>
<dbReference type="SMART" id="SM00426">
    <property type="entry name" value="TEA"/>
    <property type="match status" value="1"/>
</dbReference>
<dbReference type="PROSITE" id="PS51088">
    <property type="entry name" value="TEA_2"/>
    <property type="match status" value="1"/>
</dbReference>
<keyword evidence="3" id="KW-0805">Transcription regulation</keyword>
<dbReference type="PANTHER" id="PTHR11834">
    <property type="entry name" value="TRANSCRIPTIONAL ENHANCER FACTOR TEF RELATED"/>
    <property type="match status" value="1"/>
</dbReference>
<comment type="similarity">
    <text evidence="2">Belongs to the TEC1 family.</text>
</comment>
<accession>A0A0L0VHC5</accession>
<dbReference type="InterPro" id="IPR050937">
    <property type="entry name" value="TEC1_TEAD_TF"/>
</dbReference>
<feature type="DNA-binding region" description="TEA" evidence="6">
    <location>
        <begin position="300"/>
        <end position="378"/>
    </location>
</feature>
<dbReference type="Pfam" id="PF01285">
    <property type="entry name" value="TEA"/>
    <property type="match status" value="1"/>
</dbReference>
<sequence>MTSYDFFAPCSTPKRQRTSSERERFIDLPIEGPSRRKTPAYLDLSGSDFQPFFNGLPLDSPTPKQFAPQQHTRLATHFPNFDIQALGPTENFDLNFNSDLGFGVKSTAEDGLRLPLITHEDLENVDIPFNLLGSLAYHSKGIPQPPSVSVENLLRTEPLLTRSQSYFLEDPWCHENASKRTPESSSYSSLTSLGSTSDCNPAGDYDSSAEAFASTSGFNLNRTNHEDWKRSDEVALKTPETRLVTNSDLNVMDSGSNAMDNDLKRLFNVPLLSLHVTSNFREAQKIINTIRCEATKRQLYSKDRDIWSDEASRAFDEAIRVIPRLGRAKILALTTEGRKPFGRNELIADYIYRRTGIVRHRKQVSSHIQVIKNSKKLDPLSEILDPINHSQSVSFDQCSAIGPYNINHPLKVKRNIVFFSIKWLIYGIRERCFDPSSTLGLQEFGNPNDDDEIGKNWKNSDWLFITRCLD</sequence>
<keyword evidence="5" id="KW-0539">Nucleus</keyword>
<dbReference type="InterPro" id="IPR000818">
    <property type="entry name" value="TEA/ATTS_dom"/>
</dbReference>
<name>A0A0L0VHC5_9BASI</name>
<dbReference type="Proteomes" id="UP000054564">
    <property type="component" value="Unassembled WGS sequence"/>
</dbReference>
<dbReference type="PANTHER" id="PTHR11834:SF0">
    <property type="entry name" value="PROTEIN SCALLOPED"/>
    <property type="match status" value="1"/>
</dbReference>